<dbReference type="GO" id="GO:0005737">
    <property type="term" value="C:cytoplasm"/>
    <property type="evidence" value="ECO:0007669"/>
    <property type="project" value="TreeGrafter"/>
</dbReference>
<feature type="domain" description="FAD dependent oxidoreductase" evidence="3">
    <location>
        <begin position="2"/>
        <end position="401"/>
    </location>
</feature>
<evidence type="ECO:0000313" key="4">
    <source>
        <dbReference type="EMBL" id="APR03859.1"/>
    </source>
</evidence>
<evidence type="ECO:0000256" key="2">
    <source>
        <dbReference type="ARBA" id="ARBA00023002"/>
    </source>
</evidence>
<name>A0A1L6FAA5_9RHOO</name>
<dbReference type="AlphaFoldDB" id="A0A1L6FAA5"/>
<gene>
    <name evidence="4" type="ORF">Tchl_0998</name>
</gene>
<keyword evidence="5" id="KW-1185">Reference proteome</keyword>
<dbReference type="Gene3D" id="3.50.50.60">
    <property type="entry name" value="FAD/NAD(P)-binding domain"/>
    <property type="match status" value="2"/>
</dbReference>
<evidence type="ECO:0000313" key="5">
    <source>
        <dbReference type="Proteomes" id="UP000185739"/>
    </source>
</evidence>
<protein>
    <submittedName>
        <fullName evidence="4">D-amino acid dehydrogenase small subunit</fullName>
        <ecNumber evidence="4">1.4.99.6</ecNumber>
    </submittedName>
</protein>
<dbReference type="NCBIfam" id="NF001933">
    <property type="entry name" value="PRK00711.1"/>
    <property type="match status" value="1"/>
</dbReference>
<dbReference type="EMBL" id="CP018839">
    <property type="protein sequence ID" value="APR03859.1"/>
    <property type="molecule type" value="Genomic_DNA"/>
</dbReference>
<accession>A0A1L6FAA5</accession>
<comment type="similarity">
    <text evidence="1">Belongs to the DadA oxidoreductase family.</text>
</comment>
<dbReference type="InterPro" id="IPR036188">
    <property type="entry name" value="FAD/NAD-bd_sf"/>
</dbReference>
<dbReference type="SUPFAM" id="SSF51905">
    <property type="entry name" value="FAD/NAD(P)-binding domain"/>
    <property type="match status" value="1"/>
</dbReference>
<dbReference type="Proteomes" id="UP000185739">
    <property type="component" value="Chromosome"/>
</dbReference>
<dbReference type="Gene3D" id="3.30.9.10">
    <property type="entry name" value="D-Amino Acid Oxidase, subunit A, domain 2"/>
    <property type="match status" value="1"/>
</dbReference>
<organism evidence="4 5">
    <name type="scientific">Thauera chlorobenzoica</name>
    <dbReference type="NCBI Taxonomy" id="96773"/>
    <lineage>
        <taxon>Bacteria</taxon>
        <taxon>Pseudomonadati</taxon>
        <taxon>Pseudomonadota</taxon>
        <taxon>Betaproteobacteria</taxon>
        <taxon>Rhodocyclales</taxon>
        <taxon>Zoogloeaceae</taxon>
        <taxon>Thauera</taxon>
    </lineage>
</organism>
<sequence>MVLGAGLSGVTTAWYLQQAGFGVSIVDRQPGPALETSFANGGQISISHPEPWANPGAPLQVLRWLGRDDAPLKFRPTTDPAQWWWGARFLLECLPTRAHRNTAAIAALARWSSARLHELRARTGLQYDQLERGILHLFHSPHEFAQAPARARQLELLGIEARVCSRTECLAIEPALTAGAGTLAGGLFAPGDESGDAFRFTRELAARVRENGADLHWECDIRRLTGGSGTRLEGVEVCDAEGRQRTLRADAYVICLGSYGPRLVAPLGERLPIYPVKGYSITAPLLDAARAPSVSLTDESRRIVCSRLGDRLRVAGTAELNGFDTRIRNERIRPILEWVKSRFPGAIDEHQVEPWAGLRPATPGNLPVIGRGRAPNLWFNTGHGTLGWTLACGSAAALAELMRGRPAPVSFPFRLPR</sequence>
<evidence type="ECO:0000259" key="3">
    <source>
        <dbReference type="Pfam" id="PF01266"/>
    </source>
</evidence>
<dbReference type="KEGG" id="tcl:Tchl_0998"/>
<dbReference type="SUPFAM" id="SSF54373">
    <property type="entry name" value="FAD-linked reductases, C-terminal domain"/>
    <property type="match status" value="1"/>
</dbReference>
<dbReference type="GO" id="GO:0005886">
    <property type="term" value="C:plasma membrane"/>
    <property type="evidence" value="ECO:0007669"/>
    <property type="project" value="TreeGrafter"/>
</dbReference>
<dbReference type="EC" id="1.4.99.6" evidence="4"/>
<dbReference type="PANTHER" id="PTHR13847">
    <property type="entry name" value="SARCOSINE DEHYDROGENASE-RELATED"/>
    <property type="match status" value="1"/>
</dbReference>
<proteinExistence type="inferred from homology"/>
<dbReference type="GO" id="GO:0008718">
    <property type="term" value="F:D-amino-acid dehydrogenase activity"/>
    <property type="evidence" value="ECO:0007669"/>
    <property type="project" value="TreeGrafter"/>
</dbReference>
<keyword evidence="2 4" id="KW-0560">Oxidoreductase</keyword>
<dbReference type="PANTHER" id="PTHR13847:SF280">
    <property type="entry name" value="D-AMINO ACID DEHYDROGENASE"/>
    <property type="match status" value="1"/>
</dbReference>
<reference evidence="4 5" key="1">
    <citation type="submission" date="2016-12" db="EMBL/GenBank/DDBJ databases">
        <title>Complete genome sequence of Thauera chlorobenzoica, a Betaproteobacterium degrading haloaromatics anaerobically to CO2 and halides.</title>
        <authorList>
            <person name="Goris T."/>
            <person name="Mergelsberg M."/>
            <person name="Boll M."/>
        </authorList>
    </citation>
    <scope>NUCLEOTIDE SEQUENCE [LARGE SCALE GENOMIC DNA]</scope>
    <source>
        <strain evidence="4 5">3CB1</strain>
    </source>
</reference>
<dbReference type="InterPro" id="IPR006076">
    <property type="entry name" value="FAD-dep_OxRdtase"/>
</dbReference>
<dbReference type="STRING" id="96773.Tchl_0998"/>
<evidence type="ECO:0000256" key="1">
    <source>
        <dbReference type="ARBA" id="ARBA00009410"/>
    </source>
</evidence>
<dbReference type="Pfam" id="PF01266">
    <property type="entry name" value="DAO"/>
    <property type="match status" value="1"/>
</dbReference>
<dbReference type="GO" id="GO:0055130">
    <property type="term" value="P:D-alanine catabolic process"/>
    <property type="evidence" value="ECO:0007669"/>
    <property type="project" value="TreeGrafter"/>
</dbReference>